<evidence type="ECO:0000256" key="12">
    <source>
        <dbReference type="ARBA" id="ARBA00023157"/>
    </source>
</evidence>
<dbReference type="OrthoDB" id="268414at2759"/>
<keyword evidence="13" id="KW-0175">Coiled coil</keyword>
<keyword evidence="8" id="KW-0999">Mitochondrion inner membrane</keyword>
<feature type="coiled-coil region" evidence="13">
    <location>
        <begin position="84"/>
        <end position="121"/>
    </location>
</feature>
<dbReference type="PANTHER" id="PTHR20900:SF0">
    <property type="entry name" value="NADH DEHYDROGENASE [UBIQUINONE] 1 BETA SUBCOMPLEX SUBUNIT 7"/>
    <property type="match status" value="1"/>
</dbReference>
<keyword evidence="6" id="KW-0813">Transport</keyword>
<evidence type="ECO:0000256" key="5">
    <source>
        <dbReference type="ARBA" id="ARBA00018677"/>
    </source>
</evidence>
<comment type="caution">
    <text evidence="14">The sequence shown here is derived from an EMBL/GenBank/DDBJ whole genome shotgun (WGS) entry which is preliminary data.</text>
</comment>
<evidence type="ECO:0000256" key="3">
    <source>
        <dbReference type="ARBA" id="ARBA00004637"/>
    </source>
</evidence>
<dbReference type="EMBL" id="JADBJN010000003">
    <property type="protein sequence ID" value="KAG5670342.1"/>
    <property type="molecule type" value="Genomic_DNA"/>
</dbReference>
<evidence type="ECO:0000256" key="8">
    <source>
        <dbReference type="ARBA" id="ARBA00022792"/>
    </source>
</evidence>
<keyword evidence="11" id="KW-0472">Membrane</keyword>
<reference evidence="14" key="1">
    <citation type="submission" date="2021-03" db="EMBL/GenBank/DDBJ databases">
        <title>Chromosome level genome of the anhydrobiotic midge Polypedilum vanderplanki.</title>
        <authorList>
            <person name="Yoshida Y."/>
            <person name="Kikawada T."/>
            <person name="Gusev O."/>
        </authorList>
    </citation>
    <scope>NUCLEOTIDE SEQUENCE</scope>
    <source>
        <strain evidence="14">NIAS01</strain>
        <tissue evidence="14">Whole body or cell culture</tissue>
    </source>
</reference>
<evidence type="ECO:0000256" key="2">
    <source>
        <dbReference type="ARBA" id="ARBA00004569"/>
    </source>
</evidence>
<evidence type="ECO:0000313" key="15">
    <source>
        <dbReference type="Proteomes" id="UP001107558"/>
    </source>
</evidence>
<dbReference type="GO" id="GO:0005758">
    <property type="term" value="C:mitochondrial intermembrane space"/>
    <property type="evidence" value="ECO:0007669"/>
    <property type="project" value="UniProtKB-SubCell"/>
</dbReference>
<evidence type="ECO:0000256" key="4">
    <source>
        <dbReference type="ARBA" id="ARBA00008006"/>
    </source>
</evidence>
<dbReference type="InterPro" id="IPR008698">
    <property type="entry name" value="NDUB7"/>
</dbReference>
<keyword evidence="9" id="KW-0249">Electron transport</keyword>
<keyword evidence="7" id="KW-0679">Respiratory chain</keyword>
<dbReference type="PANTHER" id="PTHR20900">
    <property type="entry name" value="NADH:UBIQUINONE OXIDOREDUCTASE B18-LIKE SUBUNIT"/>
    <property type="match status" value="1"/>
</dbReference>
<keyword evidence="12" id="KW-1015">Disulfide bond</keyword>
<sequence length="122" mass="14812">MGNGIALAHKPEVTPPPFCDIQFDPMMGFPEGRKERVMIATEEEMVAAKLPYEQRDYCAHLAIKLLQCRKEVWPWAYKCQPERHEYLTCEYEDYILRMKEYERERRLMERRERIKKKQEREG</sequence>
<evidence type="ECO:0000256" key="6">
    <source>
        <dbReference type="ARBA" id="ARBA00022448"/>
    </source>
</evidence>
<comment type="function">
    <text evidence="1">Accessory subunit of the mitochondrial membrane respiratory chain NADH dehydrogenase (Complex I), that is believed not to be involved in catalysis. Complex I functions in the transfer of electrons from NADH to the respiratory chain. The immediate electron acceptor for the enzyme is believed to be ubiquinone.</text>
</comment>
<dbReference type="GO" id="GO:0005743">
    <property type="term" value="C:mitochondrial inner membrane"/>
    <property type="evidence" value="ECO:0007669"/>
    <property type="project" value="UniProtKB-SubCell"/>
</dbReference>
<accession>A0A9J6BLT6</accession>
<dbReference type="Pfam" id="PF05676">
    <property type="entry name" value="NDUF_B7"/>
    <property type="match status" value="1"/>
</dbReference>
<evidence type="ECO:0000256" key="11">
    <source>
        <dbReference type="ARBA" id="ARBA00023136"/>
    </source>
</evidence>
<evidence type="ECO:0000256" key="9">
    <source>
        <dbReference type="ARBA" id="ARBA00022982"/>
    </source>
</evidence>
<evidence type="ECO:0000256" key="13">
    <source>
        <dbReference type="SAM" id="Coils"/>
    </source>
</evidence>
<dbReference type="Proteomes" id="UP001107558">
    <property type="component" value="Chromosome 3"/>
</dbReference>
<comment type="similarity">
    <text evidence="4">Belongs to the complex I NDUFB7 subunit family.</text>
</comment>
<keyword evidence="10" id="KW-0496">Mitochondrion</keyword>
<evidence type="ECO:0000256" key="10">
    <source>
        <dbReference type="ARBA" id="ARBA00023128"/>
    </source>
</evidence>
<protein>
    <recommendedName>
        <fullName evidence="5">NADH dehydrogenase [ubiquinone] 1 beta subcomplex subunit 7</fullName>
    </recommendedName>
</protein>
<evidence type="ECO:0000313" key="14">
    <source>
        <dbReference type="EMBL" id="KAG5670342.1"/>
    </source>
</evidence>
<gene>
    <name evidence="14" type="ORF">PVAND_000616</name>
</gene>
<proteinExistence type="inferred from homology"/>
<comment type="subcellular location">
    <subcellularLocation>
        <location evidence="3">Mitochondrion inner membrane</location>
        <topology evidence="3">Peripheral membrane protein</topology>
    </subcellularLocation>
    <subcellularLocation>
        <location evidence="2">Mitochondrion intermembrane space</location>
    </subcellularLocation>
</comment>
<organism evidence="14 15">
    <name type="scientific">Polypedilum vanderplanki</name>
    <name type="common">Sleeping chironomid midge</name>
    <dbReference type="NCBI Taxonomy" id="319348"/>
    <lineage>
        <taxon>Eukaryota</taxon>
        <taxon>Metazoa</taxon>
        <taxon>Ecdysozoa</taxon>
        <taxon>Arthropoda</taxon>
        <taxon>Hexapoda</taxon>
        <taxon>Insecta</taxon>
        <taxon>Pterygota</taxon>
        <taxon>Neoptera</taxon>
        <taxon>Endopterygota</taxon>
        <taxon>Diptera</taxon>
        <taxon>Nematocera</taxon>
        <taxon>Chironomoidea</taxon>
        <taxon>Chironomidae</taxon>
        <taxon>Chironominae</taxon>
        <taxon>Polypedilum</taxon>
        <taxon>Polypedilum</taxon>
    </lineage>
</organism>
<dbReference type="AlphaFoldDB" id="A0A9J6BLT6"/>
<evidence type="ECO:0000256" key="7">
    <source>
        <dbReference type="ARBA" id="ARBA00022660"/>
    </source>
</evidence>
<keyword evidence="15" id="KW-1185">Reference proteome</keyword>
<name>A0A9J6BLT6_POLVA</name>
<evidence type="ECO:0000256" key="1">
    <source>
        <dbReference type="ARBA" id="ARBA00003195"/>
    </source>
</evidence>